<dbReference type="PANTHER" id="PTHR34223:SF51">
    <property type="entry name" value="OS06G0556300 PROTEIN"/>
    <property type="match status" value="1"/>
</dbReference>
<dbReference type="InterPro" id="IPR053197">
    <property type="entry name" value="F-box_SCFL_complex_component"/>
</dbReference>
<dbReference type="InterPro" id="IPR036047">
    <property type="entry name" value="F-box-like_dom_sf"/>
</dbReference>
<comment type="caution">
    <text evidence="2">The sequence shown here is derived from an EMBL/GenBank/DDBJ whole genome shotgun (WGS) entry which is preliminary data.</text>
</comment>
<sequence>MAPESESVVERRDRMSEFPDELLLHILSFVPTHIAARTSLLSRRFRCLWEVAPALDLNLSAFRHCSSCMAFAHMADRSLLDRDDSHHLSSLRLNLRNSRLFEPGILTFSYLNTLLLRASHLHLQRLSFSHLTGCLDEFLPTILSIPSLEFLSLRHLSRAALFPSSFAATGLKTLSLSFDNASFQPTGLNAFLSKLPSLEELELEVPTDVDLRSESVKKLKLVITDLIREVGICMPKLEVLDFYEWRNQQKRFHGQMPVLKKASIEIIAPPEESAPAIWKMLKAVGNVDELHVVIEENFWFNPFHTMVEPDADPPKFPNLKHLDLNMCFHRHNTDDLTTLLQNSPALESINLVDKVWNSVHFY</sequence>
<keyword evidence="3" id="KW-1185">Reference proteome</keyword>
<evidence type="ECO:0000313" key="2">
    <source>
        <dbReference type="EMBL" id="KAJ3700796.1"/>
    </source>
</evidence>
<dbReference type="InterPro" id="IPR001810">
    <property type="entry name" value="F-box_dom"/>
</dbReference>
<feature type="domain" description="F-box" evidence="1">
    <location>
        <begin position="16"/>
        <end position="49"/>
    </location>
</feature>
<dbReference type="SUPFAM" id="SSF81383">
    <property type="entry name" value="F-box domain"/>
    <property type="match status" value="1"/>
</dbReference>
<name>A0AAD6ETS2_9POAL</name>
<dbReference type="InterPro" id="IPR053781">
    <property type="entry name" value="F-box_AtFBL13-like"/>
</dbReference>
<accession>A0AAD6ETS2</accession>
<proteinExistence type="predicted"/>
<dbReference type="PANTHER" id="PTHR34223">
    <property type="entry name" value="OS11G0201299 PROTEIN"/>
    <property type="match status" value="1"/>
</dbReference>
<organism evidence="2 3">
    <name type="scientific">Rhynchospora tenuis</name>
    <dbReference type="NCBI Taxonomy" id="198213"/>
    <lineage>
        <taxon>Eukaryota</taxon>
        <taxon>Viridiplantae</taxon>
        <taxon>Streptophyta</taxon>
        <taxon>Embryophyta</taxon>
        <taxon>Tracheophyta</taxon>
        <taxon>Spermatophyta</taxon>
        <taxon>Magnoliopsida</taxon>
        <taxon>Liliopsida</taxon>
        <taxon>Poales</taxon>
        <taxon>Cyperaceae</taxon>
        <taxon>Cyperoideae</taxon>
        <taxon>Rhynchosporeae</taxon>
        <taxon>Rhynchospora</taxon>
    </lineage>
</organism>
<protein>
    <recommendedName>
        <fullName evidence="1">F-box domain-containing protein</fullName>
    </recommendedName>
</protein>
<evidence type="ECO:0000313" key="3">
    <source>
        <dbReference type="Proteomes" id="UP001210211"/>
    </source>
</evidence>
<dbReference type="InterPro" id="IPR032675">
    <property type="entry name" value="LRR_dom_sf"/>
</dbReference>
<reference evidence="2 3" key="1">
    <citation type="journal article" date="2022" name="Cell">
        <title>Repeat-based holocentromeres influence genome architecture and karyotype evolution.</title>
        <authorList>
            <person name="Hofstatter P.G."/>
            <person name="Thangavel G."/>
            <person name="Lux T."/>
            <person name="Neumann P."/>
            <person name="Vondrak T."/>
            <person name="Novak P."/>
            <person name="Zhang M."/>
            <person name="Costa L."/>
            <person name="Castellani M."/>
            <person name="Scott A."/>
            <person name="Toegelov H."/>
            <person name="Fuchs J."/>
            <person name="Mata-Sucre Y."/>
            <person name="Dias Y."/>
            <person name="Vanzela A.L.L."/>
            <person name="Huettel B."/>
            <person name="Almeida C.C.S."/>
            <person name="Simkova H."/>
            <person name="Souza G."/>
            <person name="Pedrosa-Harand A."/>
            <person name="Macas J."/>
            <person name="Mayer K.F.X."/>
            <person name="Houben A."/>
            <person name="Marques A."/>
        </authorList>
    </citation>
    <scope>NUCLEOTIDE SEQUENCE [LARGE SCALE GENOMIC DNA]</scope>
    <source>
        <strain evidence="2">RhyTen1mFocal</strain>
    </source>
</reference>
<dbReference type="Gene3D" id="3.80.10.10">
    <property type="entry name" value="Ribonuclease Inhibitor"/>
    <property type="match status" value="1"/>
</dbReference>
<evidence type="ECO:0000259" key="1">
    <source>
        <dbReference type="Pfam" id="PF00646"/>
    </source>
</evidence>
<dbReference type="SUPFAM" id="SSF52047">
    <property type="entry name" value="RNI-like"/>
    <property type="match status" value="1"/>
</dbReference>
<dbReference type="Pfam" id="PF00646">
    <property type="entry name" value="F-box"/>
    <property type="match status" value="1"/>
</dbReference>
<dbReference type="Proteomes" id="UP001210211">
    <property type="component" value="Unassembled WGS sequence"/>
</dbReference>
<dbReference type="AlphaFoldDB" id="A0AAD6ETS2"/>
<dbReference type="CDD" id="cd22160">
    <property type="entry name" value="F-box_AtFBL13-like"/>
    <property type="match status" value="1"/>
</dbReference>
<dbReference type="EMBL" id="JAMRDG010000001">
    <property type="protein sequence ID" value="KAJ3700796.1"/>
    <property type="molecule type" value="Genomic_DNA"/>
</dbReference>
<dbReference type="Gene3D" id="1.20.1280.50">
    <property type="match status" value="1"/>
</dbReference>
<gene>
    <name evidence="2" type="ORF">LUZ61_004501</name>
</gene>